<keyword evidence="2" id="KW-1185">Reference proteome</keyword>
<dbReference type="SUPFAM" id="SSF54909">
    <property type="entry name" value="Dimeric alpha+beta barrel"/>
    <property type="match status" value="1"/>
</dbReference>
<dbReference type="AlphaFoldDB" id="A0A075MSM1"/>
<organism evidence="1 2">
    <name type="scientific">Candidatus Nitrososphaera evergladensis SR1</name>
    <dbReference type="NCBI Taxonomy" id="1459636"/>
    <lineage>
        <taxon>Archaea</taxon>
        <taxon>Nitrososphaerota</taxon>
        <taxon>Nitrososphaeria</taxon>
        <taxon>Nitrososphaerales</taxon>
        <taxon>Nitrososphaeraceae</taxon>
        <taxon>Nitrososphaera</taxon>
    </lineage>
</organism>
<evidence type="ECO:0008006" key="3">
    <source>
        <dbReference type="Google" id="ProtNLM"/>
    </source>
</evidence>
<dbReference type="HOGENOM" id="CLU_1840470_0_0_2"/>
<reference evidence="1 2" key="1">
    <citation type="journal article" date="2014" name="PLoS ONE">
        <title>Genome Sequence of Candidatus Nitrososphaera evergladensis from Group I.1b Enriched from Everglades Soil Reveals Novel Genomic Features of the Ammonia-Oxidizing Archaea.</title>
        <authorList>
            <person name="Zhalnina K.V."/>
            <person name="Dias R."/>
            <person name="Leonard M.T."/>
            <person name="Dorr de Quadros P."/>
            <person name="Camargo F.A."/>
            <person name="Drew J.C."/>
            <person name="Farmerie W.G."/>
            <person name="Daroub S.H."/>
            <person name="Triplett E.W."/>
        </authorList>
    </citation>
    <scope>NUCLEOTIDE SEQUENCE [LARGE SCALE GENOMIC DNA]</scope>
    <source>
        <strain evidence="1 2">SR1</strain>
    </source>
</reference>
<dbReference type="RefSeq" id="WP_148700761.1">
    <property type="nucleotide sequence ID" value="NZ_CP007174.1"/>
</dbReference>
<dbReference type="Proteomes" id="UP000028194">
    <property type="component" value="Chromosome"/>
</dbReference>
<gene>
    <name evidence="1" type="ORF">NTE_02074</name>
</gene>
<dbReference type="KEGG" id="nev:NTE_02074"/>
<evidence type="ECO:0000313" key="1">
    <source>
        <dbReference type="EMBL" id="AIF84130.1"/>
    </source>
</evidence>
<dbReference type="Gene3D" id="3.30.70.100">
    <property type="match status" value="1"/>
</dbReference>
<accession>A0A075MSM1</accession>
<name>A0A075MSM1_9ARCH</name>
<dbReference type="GeneID" id="41597808"/>
<dbReference type="STRING" id="1459636.NTE_02074"/>
<dbReference type="InterPro" id="IPR009874">
    <property type="entry name" value="DUF1428"/>
</dbReference>
<evidence type="ECO:0000313" key="2">
    <source>
        <dbReference type="Proteomes" id="UP000028194"/>
    </source>
</evidence>
<sequence>MNNNNKTESAAQKTTATTSSSSHLEAFLYRVPKKNHDAVAQNLKQFVPWFEKQGVRIEYYQLGNYKIMEGIDGIAKTLSAGEDEDIWMELQYFRDYKHCEDAYAKMMQDKSIEQLGKEFFGLITQGTSLVNGRFNRLRV</sequence>
<dbReference type="EMBL" id="CP007174">
    <property type="protein sequence ID" value="AIF84130.1"/>
    <property type="molecule type" value="Genomic_DNA"/>
</dbReference>
<dbReference type="InterPro" id="IPR011008">
    <property type="entry name" value="Dimeric_a/b-barrel"/>
</dbReference>
<protein>
    <recommendedName>
        <fullName evidence="3">DUF1428 domain-containing protein</fullName>
    </recommendedName>
</protein>
<dbReference type="Pfam" id="PF07237">
    <property type="entry name" value="DUF1428"/>
    <property type="match status" value="1"/>
</dbReference>
<dbReference type="OrthoDB" id="8813at2157"/>
<proteinExistence type="predicted"/>